<organism evidence="1 2">
    <name type="scientific">Diphasiastrum complanatum</name>
    <name type="common">Issler's clubmoss</name>
    <name type="synonym">Lycopodium complanatum</name>
    <dbReference type="NCBI Taxonomy" id="34168"/>
    <lineage>
        <taxon>Eukaryota</taxon>
        <taxon>Viridiplantae</taxon>
        <taxon>Streptophyta</taxon>
        <taxon>Embryophyta</taxon>
        <taxon>Tracheophyta</taxon>
        <taxon>Lycopodiopsida</taxon>
        <taxon>Lycopodiales</taxon>
        <taxon>Lycopodiaceae</taxon>
        <taxon>Lycopodioideae</taxon>
        <taxon>Diphasiastrum</taxon>
    </lineage>
</organism>
<keyword evidence="2" id="KW-1185">Reference proteome</keyword>
<evidence type="ECO:0000313" key="1">
    <source>
        <dbReference type="EMBL" id="KAJ7535723.1"/>
    </source>
</evidence>
<proteinExistence type="predicted"/>
<protein>
    <submittedName>
        <fullName evidence="1">Uncharacterized protein</fullName>
    </submittedName>
</protein>
<dbReference type="Proteomes" id="UP001162992">
    <property type="component" value="Chromosome 12"/>
</dbReference>
<accession>A0ACC2C0Z8</accession>
<name>A0ACC2C0Z8_DIPCM</name>
<sequence length="326" mass="35253">MAEEGEKVILHVYDLSQGLARQLSASFLGKAIEGIWHTGIVVYGHEFYFGGGIQSCRLGLTPYGKPLRVIDLGLTQVPKEVFEDYIHEITPRYTAQTYNLLRHNCNNFTDEISQFLVGVGVPEYILRLPEEVSNSPMGALLMPMIEHLETTLKYGGVPQVPQFIASSGPDLASAQLQSQVVSMPKNGQSETGPVFSMDLSSSAPRALTSTVPPSLKHSPTSRQSDARLISEISSSKGLADVNMNADESNLNELKTLPNVSRVSGVSFSVADKDPLGEARAKVQKDITREFTILMASGRLNANEAAALATRRVMAKHGLGVGIKSPS</sequence>
<reference evidence="2" key="1">
    <citation type="journal article" date="2024" name="Proc. Natl. Acad. Sci. U.S.A.">
        <title>Extraordinary preservation of gene collinearity over three hundred million years revealed in homosporous lycophytes.</title>
        <authorList>
            <person name="Li C."/>
            <person name="Wickell D."/>
            <person name="Kuo L.Y."/>
            <person name="Chen X."/>
            <person name="Nie B."/>
            <person name="Liao X."/>
            <person name="Peng D."/>
            <person name="Ji J."/>
            <person name="Jenkins J."/>
            <person name="Williams M."/>
            <person name="Shu S."/>
            <person name="Plott C."/>
            <person name="Barry K."/>
            <person name="Rajasekar S."/>
            <person name="Grimwood J."/>
            <person name="Han X."/>
            <person name="Sun S."/>
            <person name="Hou Z."/>
            <person name="He W."/>
            <person name="Dai G."/>
            <person name="Sun C."/>
            <person name="Schmutz J."/>
            <person name="Leebens-Mack J.H."/>
            <person name="Li F.W."/>
            <person name="Wang L."/>
        </authorList>
    </citation>
    <scope>NUCLEOTIDE SEQUENCE [LARGE SCALE GENOMIC DNA]</scope>
    <source>
        <strain evidence="2">cv. PW_Plant_1</strain>
    </source>
</reference>
<evidence type="ECO:0000313" key="2">
    <source>
        <dbReference type="Proteomes" id="UP001162992"/>
    </source>
</evidence>
<comment type="caution">
    <text evidence="1">The sequence shown here is derived from an EMBL/GenBank/DDBJ whole genome shotgun (WGS) entry which is preliminary data.</text>
</comment>
<gene>
    <name evidence="1" type="ORF">O6H91_12G043700</name>
</gene>
<dbReference type="EMBL" id="CM055103">
    <property type="protein sequence ID" value="KAJ7535723.1"/>
    <property type="molecule type" value="Genomic_DNA"/>
</dbReference>